<dbReference type="Proteomes" id="UP000515154">
    <property type="component" value="Unplaced"/>
</dbReference>
<proteinExistence type="predicted"/>
<gene>
    <name evidence="2" type="primary">LOC118761898</name>
</gene>
<evidence type="ECO:0000313" key="1">
    <source>
        <dbReference type="Proteomes" id="UP000515154"/>
    </source>
</evidence>
<protein>
    <submittedName>
        <fullName evidence="2">Uncharacterized protein LOC118761898</fullName>
    </submittedName>
</protein>
<keyword evidence="1" id="KW-1185">Reference proteome</keyword>
<reference evidence="2" key="1">
    <citation type="submission" date="2025-08" db="UniProtKB">
        <authorList>
            <consortium name="RefSeq"/>
        </authorList>
    </citation>
    <scope>IDENTIFICATION</scope>
</reference>
<dbReference type="KEGG" id="osn:118761898"/>
<dbReference type="RefSeq" id="XP_036355981.1">
    <property type="nucleotide sequence ID" value="XM_036500088.1"/>
</dbReference>
<evidence type="ECO:0000313" key="2">
    <source>
        <dbReference type="RefSeq" id="XP_036355981.1"/>
    </source>
</evidence>
<sequence length="122" mass="14157">MNLKGMETSIQYHLILLLLPYFTLVFSVTPVIGQPTYREGQFTKLTTKCLTDQNKAREYTSSLKECSFRCISRDECEYFTYCNADVICTDCSTTNTSKIMIATVHRIFRPRETVKAGRKYLR</sequence>
<name>A0A7E6EK38_9MOLL</name>
<dbReference type="AlphaFoldDB" id="A0A7E6EK38"/>
<organism evidence="1 2">
    <name type="scientific">Octopus sinensis</name>
    <name type="common">East Asian common octopus</name>
    <dbReference type="NCBI Taxonomy" id="2607531"/>
    <lineage>
        <taxon>Eukaryota</taxon>
        <taxon>Metazoa</taxon>
        <taxon>Spiralia</taxon>
        <taxon>Lophotrochozoa</taxon>
        <taxon>Mollusca</taxon>
        <taxon>Cephalopoda</taxon>
        <taxon>Coleoidea</taxon>
        <taxon>Octopodiformes</taxon>
        <taxon>Octopoda</taxon>
        <taxon>Incirrata</taxon>
        <taxon>Octopodidae</taxon>
        <taxon>Octopus</taxon>
    </lineage>
</organism>
<accession>A0A7E6EK38</accession>